<dbReference type="GO" id="GO:0016747">
    <property type="term" value="F:acyltransferase activity, transferring groups other than amino-acyl groups"/>
    <property type="evidence" value="ECO:0007669"/>
    <property type="project" value="InterPro"/>
</dbReference>
<dbReference type="Gene3D" id="3.40.630.30">
    <property type="match status" value="1"/>
</dbReference>
<dbReference type="KEGG" id="pgin:FRZ67_04000"/>
<accession>A0A5B8V5Y6</accession>
<evidence type="ECO:0000259" key="1">
    <source>
        <dbReference type="PROSITE" id="PS51186"/>
    </source>
</evidence>
<dbReference type="PROSITE" id="PS51186">
    <property type="entry name" value="GNAT"/>
    <property type="match status" value="1"/>
</dbReference>
<organism evidence="2 3">
    <name type="scientific">Panacibacter ginsenosidivorans</name>
    <dbReference type="NCBI Taxonomy" id="1813871"/>
    <lineage>
        <taxon>Bacteria</taxon>
        <taxon>Pseudomonadati</taxon>
        <taxon>Bacteroidota</taxon>
        <taxon>Chitinophagia</taxon>
        <taxon>Chitinophagales</taxon>
        <taxon>Chitinophagaceae</taxon>
        <taxon>Panacibacter</taxon>
    </lineage>
</organism>
<keyword evidence="2" id="KW-0808">Transferase</keyword>
<reference evidence="2 3" key="1">
    <citation type="journal article" date="2016" name="Int. J. Syst. Evol. Microbiol.">
        <title>Panacibacter ginsenosidivorans gen. nov., sp. nov., with ginsenoside converting activity isolated from soil of a ginseng field.</title>
        <authorList>
            <person name="Siddiqi M.Z."/>
            <person name="Muhammad Shafi S."/>
            <person name="Choi K.D."/>
            <person name="Im W.T."/>
        </authorList>
    </citation>
    <scope>NUCLEOTIDE SEQUENCE [LARGE SCALE GENOMIC DNA]</scope>
    <source>
        <strain evidence="2 3">Gsoil1550</strain>
    </source>
</reference>
<sequence length="101" mass="11600">MHYQKPIYQNGQLVSITGERMRMHGLTEVSAVVTHPEYTGRKYAQQLVAHVANKNLSAGITPFLHVAATNERAIKIYELSGFTKRRLINFTKIKRRNNKTF</sequence>
<proteinExistence type="predicted"/>
<protein>
    <submittedName>
        <fullName evidence="2">GNAT family N-acetyltransferase</fullName>
    </submittedName>
</protein>
<dbReference type="RefSeq" id="WP_147188295.1">
    <property type="nucleotide sequence ID" value="NZ_CP042435.1"/>
</dbReference>
<dbReference type="OrthoDB" id="9797456at2"/>
<dbReference type="InterPro" id="IPR000182">
    <property type="entry name" value="GNAT_dom"/>
</dbReference>
<dbReference type="Pfam" id="PF08445">
    <property type="entry name" value="FR47"/>
    <property type="match status" value="1"/>
</dbReference>
<evidence type="ECO:0000313" key="3">
    <source>
        <dbReference type="Proteomes" id="UP000321533"/>
    </source>
</evidence>
<dbReference type="SUPFAM" id="SSF55729">
    <property type="entry name" value="Acyl-CoA N-acyltransferases (Nat)"/>
    <property type="match status" value="1"/>
</dbReference>
<name>A0A5B8V5Y6_9BACT</name>
<keyword evidence="3" id="KW-1185">Reference proteome</keyword>
<dbReference type="InterPro" id="IPR016181">
    <property type="entry name" value="Acyl_CoA_acyltransferase"/>
</dbReference>
<dbReference type="InterPro" id="IPR013653">
    <property type="entry name" value="GCN5-like_dom"/>
</dbReference>
<feature type="domain" description="N-acetyltransferase" evidence="1">
    <location>
        <begin position="1"/>
        <end position="97"/>
    </location>
</feature>
<gene>
    <name evidence="2" type="ORF">FRZ67_04000</name>
</gene>
<dbReference type="EMBL" id="CP042435">
    <property type="protein sequence ID" value="QEC66495.1"/>
    <property type="molecule type" value="Genomic_DNA"/>
</dbReference>
<evidence type="ECO:0000313" key="2">
    <source>
        <dbReference type="EMBL" id="QEC66495.1"/>
    </source>
</evidence>
<dbReference type="Proteomes" id="UP000321533">
    <property type="component" value="Chromosome"/>
</dbReference>
<dbReference type="AlphaFoldDB" id="A0A5B8V5Y6"/>